<evidence type="ECO:0000313" key="2">
    <source>
        <dbReference type="EMBL" id="TAA40385.1"/>
    </source>
</evidence>
<dbReference type="PROSITE" id="PS51257">
    <property type="entry name" value="PROKAR_LIPOPROTEIN"/>
    <property type="match status" value="1"/>
</dbReference>
<protein>
    <submittedName>
        <fullName evidence="2">Uncharacterized protein</fullName>
    </submittedName>
</protein>
<keyword evidence="1" id="KW-0732">Signal</keyword>
<accession>A0ABY1WKS7</accession>
<dbReference type="RefSeq" id="WP_130567924.1">
    <property type="nucleotide sequence ID" value="NZ_SHLY01000009.1"/>
</dbReference>
<organism evidence="2 3">
    <name type="scientific">Corallincola spongiicola</name>
    <dbReference type="NCBI Taxonomy" id="2520508"/>
    <lineage>
        <taxon>Bacteria</taxon>
        <taxon>Pseudomonadati</taxon>
        <taxon>Pseudomonadota</taxon>
        <taxon>Gammaproteobacteria</taxon>
        <taxon>Alteromonadales</taxon>
        <taxon>Psychromonadaceae</taxon>
        <taxon>Corallincola</taxon>
    </lineage>
</organism>
<evidence type="ECO:0000256" key="1">
    <source>
        <dbReference type="SAM" id="SignalP"/>
    </source>
</evidence>
<feature type="signal peptide" evidence="1">
    <location>
        <begin position="1"/>
        <end position="19"/>
    </location>
</feature>
<sequence>MFKYIYFALMLLLSCGVSADINSDKCDFHSESENELSDIVENIYDKISDADSVMVCHSKKGEKGYFYSSKVNNEYGIKYYYLIRVFPEVNDGDIFLGLLPPMDMLYIKTKSLYMCSDAATCKFQGDVGFIQVDNITPGLFFILLNNWKDIIDYDLREESSQESSFLLKTPSNLIEIRKVITSDLSKIIFSSLSYDEGGRENSPEYELMVEIDSELWSIIFDFYLGGNIVIKNVSLVN</sequence>
<keyword evidence="3" id="KW-1185">Reference proteome</keyword>
<dbReference type="Proteomes" id="UP000292544">
    <property type="component" value="Unassembled WGS sequence"/>
</dbReference>
<evidence type="ECO:0000313" key="3">
    <source>
        <dbReference type="Proteomes" id="UP000292544"/>
    </source>
</evidence>
<feature type="chain" id="PRO_5045895900" evidence="1">
    <location>
        <begin position="20"/>
        <end position="237"/>
    </location>
</feature>
<name>A0ABY1WKS7_9GAMM</name>
<proteinExistence type="predicted"/>
<dbReference type="EMBL" id="SHLY01000009">
    <property type="protein sequence ID" value="TAA40385.1"/>
    <property type="molecule type" value="Genomic_DNA"/>
</dbReference>
<comment type="caution">
    <text evidence="2">The sequence shown here is derived from an EMBL/GenBank/DDBJ whole genome shotgun (WGS) entry which is preliminary data.</text>
</comment>
<gene>
    <name evidence="2" type="ORF">EXY25_18220</name>
</gene>
<reference evidence="3" key="1">
    <citation type="submission" date="2019-02" db="EMBL/GenBank/DDBJ databases">
        <title>Draft genome sequence of Muricauda sp. 176CP4-71.</title>
        <authorList>
            <person name="Park J.-S."/>
        </authorList>
    </citation>
    <scope>NUCLEOTIDE SEQUENCE [LARGE SCALE GENOMIC DNA]</scope>
    <source>
        <strain evidence="3">176GS2-150</strain>
    </source>
</reference>